<organism evidence="2">
    <name type="scientific">Microvirga ossetica</name>
    <dbReference type="NCBI Taxonomy" id="1882682"/>
    <lineage>
        <taxon>Bacteria</taxon>
        <taxon>Pseudomonadati</taxon>
        <taxon>Pseudomonadota</taxon>
        <taxon>Alphaproteobacteria</taxon>
        <taxon>Hyphomicrobiales</taxon>
        <taxon>Methylobacteriaceae</taxon>
        <taxon>Microvirga</taxon>
    </lineage>
</organism>
<feature type="region of interest" description="Disordered" evidence="1">
    <location>
        <begin position="23"/>
        <end position="49"/>
    </location>
</feature>
<gene>
    <name evidence="2" type="ORF">BB934_11430</name>
</gene>
<accession>A0A1B2EFL2</accession>
<feature type="region of interest" description="Disordered" evidence="1">
    <location>
        <begin position="63"/>
        <end position="104"/>
    </location>
</feature>
<reference evidence="2" key="1">
    <citation type="submission" date="2016-07" db="EMBL/GenBank/DDBJ databases">
        <title>Microvirga ossetica sp. nov. a new species of rhizobia isolated from root nodules of the legume species Vicia alpestris Steven originated from North Ossetia region in the Caucasus.</title>
        <authorList>
            <person name="Safronova V.I."/>
            <person name="Kuznetsova I.G."/>
            <person name="Sazanova A.L."/>
            <person name="Belimov A."/>
            <person name="Andronov E."/>
            <person name="Osledkin Y.S."/>
            <person name="Onishchuk O.P."/>
            <person name="Kurchak O.N."/>
            <person name="Shaposhnikov A.I."/>
            <person name="Willems A."/>
            <person name="Tikhonovich I.A."/>
        </authorList>
    </citation>
    <scope>NUCLEOTIDE SEQUENCE [LARGE SCALE GENOMIC DNA]</scope>
    <source>
        <strain evidence="2">V5/3M</strain>
    </source>
</reference>
<dbReference type="EMBL" id="CP016616">
    <property type="protein sequence ID" value="ANY78763.1"/>
    <property type="molecule type" value="Genomic_DNA"/>
</dbReference>
<sequence>MEFIMAERKAPHSLKDQPADQIRNEQRGVIDSSVDPNREGGIEGNATMREVWDEPGGEAYAYRQSMGGAGNRDEGHDELTAAETPETTKHLSDASLSPKDKDATAEAIERATAVKGKDKS</sequence>
<dbReference type="AlphaFoldDB" id="A0A1B2EFL2"/>
<dbReference type="KEGG" id="moc:BB934_11430"/>
<evidence type="ECO:0000313" key="2">
    <source>
        <dbReference type="EMBL" id="ANY78763.1"/>
    </source>
</evidence>
<name>A0A1B2EFL2_9HYPH</name>
<proteinExistence type="predicted"/>
<protein>
    <submittedName>
        <fullName evidence="2">Uncharacterized protein</fullName>
    </submittedName>
</protein>
<evidence type="ECO:0000256" key="1">
    <source>
        <dbReference type="SAM" id="MobiDB-lite"/>
    </source>
</evidence>
<feature type="compositionally biased region" description="Basic and acidic residues" evidence="1">
    <location>
        <begin position="86"/>
        <end position="104"/>
    </location>
</feature>